<reference evidence="4 5" key="1">
    <citation type="submission" date="2019-05" db="EMBL/GenBank/DDBJ databases">
        <title>Emergence of the Ug99 lineage of the wheat stem rust pathogen through somatic hybridization.</title>
        <authorList>
            <person name="Li F."/>
            <person name="Upadhyaya N.M."/>
            <person name="Sperschneider J."/>
            <person name="Matny O."/>
            <person name="Nguyen-Phuc H."/>
            <person name="Mago R."/>
            <person name="Raley C."/>
            <person name="Miller M.E."/>
            <person name="Silverstein K.A.T."/>
            <person name="Henningsen E."/>
            <person name="Hirsch C.D."/>
            <person name="Visser B."/>
            <person name="Pretorius Z.A."/>
            <person name="Steffenson B.J."/>
            <person name="Schwessinger B."/>
            <person name="Dodds P.N."/>
            <person name="Figueroa M."/>
        </authorList>
    </citation>
    <scope>NUCLEOTIDE SEQUENCE [LARGE SCALE GENOMIC DNA]</scope>
    <source>
        <strain evidence="3">21-0</strain>
        <strain evidence="2 5">Ug99</strain>
    </source>
</reference>
<feature type="region of interest" description="Disordered" evidence="1">
    <location>
        <begin position="1"/>
        <end position="52"/>
    </location>
</feature>
<dbReference type="OrthoDB" id="10395442at2759"/>
<proteinExistence type="predicted"/>
<gene>
    <name evidence="3" type="ORF">PGT21_016208</name>
    <name evidence="2" type="ORF">PGTUg99_014210</name>
</gene>
<accession>A0A5B0N4V8</accession>
<evidence type="ECO:0000313" key="4">
    <source>
        <dbReference type="Proteomes" id="UP000324748"/>
    </source>
</evidence>
<comment type="caution">
    <text evidence="2">The sequence shown here is derived from an EMBL/GenBank/DDBJ whole genome shotgun (WGS) entry which is preliminary data.</text>
</comment>
<feature type="compositionally biased region" description="Basic and acidic residues" evidence="1">
    <location>
        <begin position="21"/>
        <end position="30"/>
    </location>
</feature>
<dbReference type="Proteomes" id="UP000325313">
    <property type="component" value="Unassembled WGS sequence"/>
</dbReference>
<sequence>MNTKESTPASAESANSSEKSTSSEESDHLPAHQKQLSTKPEEEDSEQHEESGSCKFLKAIDVVNDRCCKGKSKNISEFNFIDASSEYVSLAASVNKHKVAPKKMFEINGKIFI</sequence>
<evidence type="ECO:0000313" key="3">
    <source>
        <dbReference type="EMBL" id="KAA1094280.1"/>
    </source>
</evidence>
<dbReference type="EMBL" id="VDEP01000438">
    <property type="protein sequence ID" value="KAA1083228.1"/>
    <property type="molecule type" value="Genomic_DNA"/>
</dbReference>
<name>A0A5B0N4V8_PUCGR</name>
<evidence type="ECO:0000313" key="5">
    <source>
        <dbReference type="Proteomes" id="UP000325313"/>
    </source>
</evidence>
<keyword evidence="4" id="KW-1185">Reference proteome</keyword>
<feature type="compositionally biased region" description="Low complexity" evidence="1">
    <location>
        <begin position="1"/>
        <end position="20"/>
    </location>
</feature>
<evidence type="ECO:0000313" key="2">
    <source>
        <dbReference type="EMBL" id="KAA1083228.1"/>
    </source>
</evidence>
<organism evidence="2 5">
    <name type="scientific">Puccinia graminis f. sp. tritici</name>
    <dbReference type="NCBI Taxonomy" id="56615"/>
    <lineage>
        <taxon>Eukaryota</taxon>
        <taxon>Fungi</taxon>
        <taxon>Dikarya</taxon>
        <taxon>Basidiomycota</taxon>
        <taxon>Pucciniomycotina</taxon>
        <taxon>Pucciniomycetes</taxon>
        <taxon>Pucciniales</taxon>
        <taxon>Pucciniaceae</taxon>
        <taxon>Puccinia</taxon>
    </lineage>
</organism>
<dbReference type="AlphaFoldDB" id="A0A5B0N4V8"/>
<evidence type="ECO:0000256" key="1">
    <source>
        <dbReference type="SAM" id="MobiDB-lite"/>
    </source>
</evidence>
<dbReference type="Proteomes" id="UP000324748">
    <property type="component" value="Unassembled WGS sequence"/>
</dbReference>
<protein>
    <submittedName>
        <fullName evidence="2">Uncharacterized protein</fullName>
    </submittedName>
</protein>
<dbReference type="EMBL" id="VSWC01000079">
    <property type="protein sequence ID" value="KAA1094280.1"/>
    <property type="molecule type" value="Genomic_DNA"/>
</dbReference>